<evidence type="ECO:0000256" key="2">
    <source>
        <dbReference type="ARBA" id="ARBA00022468"/>
    </source>
</evidence>
<evidence type="ECO:0000256" key="11">
    <source>
        <dbReference type="SAM" id="MobiDB-lite"/>
    </source>
</evidence>
<comment type="subcellular location">
    <subcellularLocation>
        <location evidence="1">Cell membrane</location>
        <topology evidence="1">Peripheral membrane protein</topology>
        <orientation evidence="1">Cytoplasmic side</orientation>
    </subcellularLocation>
</comment>
<dbReference type="GO" id="GO:0005737">
    <property type="term" value="C:cytoplasm"/>
    <property type="evidence" value="ECO:0007669"/>
    <property type="project" value="InterPro"/>
</dbReference>
<dbReference type="STRING" id="3916.A0A1S3UP40"/>
<evidence type="ECO:0000256" key="6">
    <source>
        <dbReference type="ARBA" id="ARBA00022833"/>
    </source>
</evidence>
<dbReference type="InterPro" id="IPR002110">
    <property type="entry name" value="Ankyrin_rpt"/>
</dbReference>
<dbReference type="PRINTS" id="PR00405">
    <property type="entry name" value="REVINTRACTNG"/>
</dbReference>
<organism evidence="14 15">
    <name type="scientific">Vigna radiata var. radiata</name>
    <name type="common">Mung bean</name>
    <name type="synonym">Phaseolus aureus</name>
    <dbReference type="NCBI Taxonomy" id="3916"/>
    <lineage>
        <taxon>Eukaryota</taxon>
        <taxon>Viridiplantae</taxon>
        <taxon>Streptophyta</taxon>
        <taxon>Embryophyta</taxon>
        <taxon>Tracheophyta</taxon>
        <taxon>Spermatophyta</taxon>
        <taxon>Magnoliopsida</taxon>
        <taxon>eudicotyledons</taxon>
        <taxon>Gunneridae</taxon>
        <taxon>Pentapetalae</taxon>
        <taxon>rosids</taxon>
        <taxon>fabids</taxon>
        <taxon>Fabales</taxon>
        <taxon>Fabaceae</taxon>
        <taxon>Papilionoideae</taxon>
        <taxon>50 kb inversion clade</taxon>
        <taxon>NPAAA clade</taxon>
        <taxon>indigoferoid/millettioid clade</taxon>
        <taxon>Phaseoleae</taxon>
        <taxon>Vigna</taxon>
    </lineage>
</organism>
<dbReference type="CDD" id="cd13250">
    <property type="entry name" value="PH_ACAP"/>
    <property type="match status" value="1"/>
</dbReference>
<dbReference type="SMART" id="SM00233">
    <property type="entry name" value="PH"/>
    <property type="match status" value="1"/>
</dbReference>
<protein>
    <submittedName>
        <fullName evidence="15 16">ADP-ribosylation factor GTPase-activating protein AGD1</fullName>
    </submittedName>
</protein>
<keyword evidence="4" id="KW-0677">Repeat</keyword>
<feature type="repeat" description="ANK" evidence="9">
    <location>
        <begin position="742"/>
        <end position="774"/>
    </location>
</feature>
<evidence type="ECO:0000256" key="1">
    <source>
        <dbReference type="ARBA" id="ARBA00004413"/>
    </source>
</evidence>
<dbReference type="InterPro" id="IPR011993">
    <property type="entry name" value="PH-like_dom_sf"/>
</dbReference>
<evidence type="ECO:0000256" key="9">
    <source>
        <dbReference type="PROSITE-ProRule" id="PRU00023"/>
    </source>
</evidence>
<dbReference type="Pfam" id="PF00169">
    <property type="entry name" value="PH"/>
    <property type="match status" value="1"/>
</dbReference>
<keyword evidence="3" id="KW-0479">Metal-binding</keyword>
<dbReference type="InterPro" id="IPR038508">
    <property type="entry name" value="ArfGAP_dom_sf"/>
</dbReference>
<feature type="domain" description="PH" evidence="12">
    <location>
        <begin position="292"/>
        <end position="428"/>
    </location>
</feature>
<dbReference type="InterPro" id="IPR027267">
    <property type="entry name" value="AH/BAR_dom_sf"/>
</dbReference>
<dbReference type="SMART" id="SM00248">
    <property type="entry name" value="ANK"/>
    <property type="match status" value="2"/>
</dbReference>
<evidence type="ECO:0000313" key="14">
    <source>
        <dbReference type="Proteomes" id="UP000087766"/>
    </source>
</evidence>
<evidence type="ECO:0000256" key="8">
    <source>
        <dbReference type="ARBA" id="ARBA00023054"/>
    </source>
</evidence>
<keyword evidence="2" id="KW-0343">GTPase activation</keyword>
<dbReference type="OrthoDB" id="194358at2759"/>
<dbReference type="GO" id="GO:0005886">
    <property type="term" value="C:plasma membrane"/>
    <property type="evidence" value="ECO:0007669"/>
    <property type="project" value="UniProtKB-SubCell"/>
</dbReference>
<dbReference type="InterPro" id="IPR004148">
    <property type="entry name" value="BAR_dom"/>
</dbReference>
<dbReference type="InterPro" id="IPR001849">
    <property type="entry name" value="PH_domain"/>
</dbReference>
<evidence type="ECO:0000313" key="16">
    <source>
        <dbReference type="RefSeq" id="XP_022640027.1"/>
    </source>
</evidence>
<dbReference type="GO" id="GO:0005096">
    <property type="term" value="F:GTPase activator activity"/>
    <property type="evidence" value="ECO:0007669"/>
    <property type="project" value="UniProtKB-KW"/>
</dbReference>
<dbReference type="PROSITE" id="PS50003">
    <property type="entry name" value="PH_DOMAIN"/>
    <property type="match status" value="1"/>
</dbReference>
<evidence type="ECO:0000256" key="10">
    <source>
        <dbReference type="PROSITE-ProRule" id="PRU00288"/>
    </source>
</evidence>
<evidence type="ECO:0000313" key="15">
    <source>
        <dbReference type="RefSeq" id="XP_014507760.1"/>
    </source>
</evidence>
<feature type="repeat" description="ANK" evidence="9">
    <location>
        <begin position="709"/>
        <end position="741"/>
    </location>
</feature>
<feature type="region of interest" description="Disordered" evidence="11">
    <location>
        <begin position="437"/>
        <end position="463"/>
    </location>
</feature>
<evidence type="ECO:0000256" key="4">
    <source>
        <dbReference type="ARBA" id="ARBA00022737"/>
    </source>
</evidence>
<proteinExistence type="predicted"/>
<keyword evidence="7 9" id="KW-0040">ANK repeat</keyword>
<keyword evidence="6" id="KW-0862">Zinc</keyword>
<gene>
    <name evidence="15 16" type="primary">LOC106767396</name>
</gene>
<evidence type="ECO:0000256" key="7">
    <source>
        <dbReference type="ARBA" id="ARBA00023043"/>
    </source>
</evidence>
<dbReference type="KEGG" id="vra:106767396"/>
<dbReference type="Gene3D" id="1.20.1270.60">
    <property type="entry name" value="Arfaptin homology (AH) domain/BAR domain"/>
    <property type="match status" value="1"/>
</dbReference>
<dbReference type="InterPro" id="IPR037278">
    <property type="entry name" value="ARFGAP/RecO"/>
</dbReference>
<dbReference type="SUPFAM" id="SSF57863">
    <property type="entry name" value="ArfGap/RecO-like zinc finger"/>
    <property type="match status" value="1"/>
</dbReference>
<dbReference type="Gene3D" id="2.30.29.30">
    <property type="entry name" value="Pleckstrin-homology domain (PH domain)/Phosphotyrosine-binding domain (PTB)"/>
    <property type="match status" value="1"/>
</dbReference>
<dbReference type="Pfam" id="PF16746">
    <property type="entry name" value="BAR_3"/>
    <property type="match status" value="1"/>
</dbReference>
<dbReference type="PANTHER" id="PTHR23180">
    <property type="entry name" value="CENTAURIN/ARF"/>
    <property type="match status" value="1"/>
</dbReference>
<sequence length="800" mass="90074">MHFANLDDTPMFRQQMQCLEESAESLRARCCKFYKGCRKYMEGLGEAYDGDIAFASAIENFGGGQNDPHFIALGGPVLTKYTLALREISTYKELLRLQVEYIFNHRLQPIVNVDIHEVKEARKRFDKSSLVYDQAREKFMSLRKSTKIDIATVVEEELQEARASFEEARFNLVGTLNNVEVKKRFEFLEAVTGIMDAHFRYFQQGYQLLHQMEPFITEIMDYVHQSRENYNNEQIQLYQRMQDYKKQAYEESRLSLSGPCGSLLGDSAHPFSRISNEAADVVMESAANGKIQIIRQGHLSKRSSNLRADWKRRYFVLDSRGMLYYYRKPWSGSYGSNQPSPKRNSGIENGSGILSRWLSSHYHGGVHDERSIARHTVNLLTSTIKVDADQSDLRFCFRIISPTKNYTLQAENAVDQMDWMQKINGVIATLLTVQTLGTPPSADSENDDSHSDDNIDKSESFPDDDHALRAKSALNKTTRNKHLRSSRSMHVHTHTVRIEKPIDVLRSVSGNDKCADCGKPEPDWASLNLGILICIECSGVHRNLGVHISKVRSLTLDVKVWDSSVLSMLKSLGNLFSNSVWEELLHSQGNLETVDTLASSSKENEEEIFHARKPKHDDPILVKERFIHAKYCEKIFIPRITESQPIHSLAQQLQESICANDKKAVYQLIVKSNVDVNAIDLSGDTLDMASSNSNIASQSENQLVEDVKDGSSALHLACLNSDIGMVELLLQLGADINASDSRGRTPLHSSIIGGKNAAAKVLILRGANTYVADKEGNTPIKLASESNCVDREIINLLTSR</sequence>
<feature type="domain" description="Arf-GAP" evidence="13">
    <location>
        <begin position="499"/>
        <end position="644"/>
    </location>
</feature>
<dbReference type="InterPro" id="IPR001164">
    <property type="entry name" value="ArfGAP_dom"/>
</dbReference>
<evidence type="ECO:0000259" key="12">
    <source>
        <dbReference type="PROSITE" id="PS50003"/>
    </source>
</evidence>
<dbReference type="RefSeq" id="XP_022640027.1">
    <property type="nucleotide sequence ID" value="XM_022784306.1"/>
</dbReference>
<dbReference type="Proteomes" id="UP000087766">
    <property type="component" value="Chromosome 7"/>
</dbReference>
<dbReference type="Pfam" id="PF01412">
    <property type="entry name" value="ArfGap"/>
    <property type="match status" value="1"/>
</dbReference>
<dbReference type="SMART" id="SM00105">
    <property type="entry name" value="ArfGap"/>
    <property type="match status" value="1"/>
</dbReference>
<dbReference type="CDD" id="cd07606">
    <property type="entry name" value="BAR_SFC_plant"/>
    <property type="match status" value="1"/>
</dbReference>
<dbReference type="GeneID" id="106767396"/>
<evidence type="ECO:0000259" key="13">
    <source>
        <dbReference type="PROSITE" id="PS50115"/>
    </source>
</evidence>
<keyword evidence="8" id="KW-0175">Coiled coil</keyword>
<dbReference type="InterPro" id="IPR045258">
    <property type="entry name" value="ACAP1/2/3-like"/>
</dbReference>
<dbReference type="FunFam" id="1.10.220.150:FF:000019">
    <property type="entry name" value="ADP-ribosylation factor GTPase-activating protein AGD1"/>
    <property type="match status" value="1"/>
</dbReference>
<dbReference type="SUPFAM" id="SSF48403">
    <property type="entry name" value="Ankyrin repeat"/>
    <property type="match status" value="1"/>
</dbReference>
<dbReference type="PANTHER" id="PTHR23180:SF406">
    <property type="entry name" value="ADP-RIBOSYLATION FACTOR GTPASE-ACTIVATING PROTEIN AGD10"/>
    <property type="match status" value="1"/>
</dbReference>
<feature type="compositionally biased region" description="Basic and acidic residues" evidence="11">
    <location>
        <begin position="447"/>
        <end position="463"/>
    </location>
</feature>
<evidence type="ECO:0000256" key="5">
    <source>
        <dbReference type="ARBA" id="ARBA00022771"/>
    </source>
</evidence>
<keyword evidence="14" id="KW-1185">Reference proteome</keyword>
<accession>A0A1S3UP40</accession>
<dbReference type="SMART" id="SM00721">
    <property type="entry name" value="BAR"/>
    <property type="match status" value="1"/>
</dbReference>
<dbReference type="Gene3D" id="1.25.40.20">
    <property type="entry name" value="Ankyrin repeat-containing domain"/>
    <property type="match status" value="1"/>
</dbReference>
<dbReference type="GO" id="GO:0008270">
    <property type="term" value="F:zinc ion binding"/>
    <property type="evidence" value="ECO:0007669"/>
    <property type="project" value="UniProtKB-KW"/>
</dbReference>
<name>A0A1S3UP40_VIGRR</name>
<evidence type="ECO:0000256" key="3">
    <source>
        <dbReference type="ARBA" id="ARBA00022723"/>
    </source>
</evidence>
<dbReference type="Gene3D" id="1.10.220.150">
    <property type="entry name" value="Arf GTPase activating protein"/>
    <property type="match status" value="1"/>
</dbReference>
<dbReference type="RefSeq" id="XP_014507760.1">
    <property type="nucleotide sequence ID" value="XM_014652274.2"/>
</dbReference>
<dbReference type="AlphaFoldDB" id="A0A1S3UP40"/>
<dbReference type="InterPro" id="IPR035670">
    <property type="entry name" value="AGD1/2/3/4_BAR_plant"/>
</dbReference>
<dbReference type="InterPro" id="IPR036770">
    <property type="entry name" value="Ankyrin_rpt-contain_sf"/>
</dbReference>
<dbReference type="PROSITE" id="PS50115">
    <property type="entry name" value="ARFGAP"/>
    <property type="match status" value="1"/>
</dbReference>
<reference evidence="14" key="1">
    <citation type="journal article" date="2014" name="Nat. Commun.">
        <title>Genome sequence of mungbean and insights into evolution within Vigna species.</title>
        <authorList>
            <person name="Kang Y.J."/>
            <person name="Kim S.K."/>
            <person name="Kim M.Y."/>
            <person name="Lestari P."/>
            <person name="Kim K.H."/>
            <person name="Ha B.K."/>
            <person name="Jun T.H."/>
            <person name="Hwang W.J."/>
            <person name="Lee T."/>
            <person name="Lee J."/>
            <person name="Shim S."/>
            <person name="Yoon M.Y."/>
            <person name="Jang Y.E."/>
            <person name="Han K.S."/>
            <person name="Taeprayoon P."/>
            <person name="Yoon N."/>
            <person name="Somta P."/>
            <person name="Tanya P."/>
            <person name="Kim K.S."/>
            <person name="Gwag J.G."/>
            <person name="Moon J.K."/>
            <person name="Lee Y.H."/>
            <person name="Park B.S."/>
            <person name="Bombarely A."/>
            <person name="Doyle J.J."/>
            <person name="Jackson S.A."/>
            <person name="Schafleitner R."/>
            <person name="Srinives P."/>
            <person name="Varshney R.K."/>
            <person name="Lee S.H."/>
        </authorList>
    </citation>
    <scope>NUCLEOTIDE SEQUENCE [LARGE SCALE GENOMIC DNA]</scope>
    <source>
        <strain evidence="14">cv. VC1973A</strain>
    </source>
</reference>
<dbReference type="PROSITE" id="PS50088">
    <property type="entry name" value="ANK_REPEAT"/>
    <property type="match status" value="2"/>
</dbReference>
<dbReference type="PROSITE" id="PS50297">
    <property type="entry name" value="ANK_REP_REGION"/>
    <property type="match status" value="2"/>
</dbReference>
<dbReference type="SUPFAM" id="SSF103657">
    <property type="entry name" value="BAR/IMD domain-like"/>
    <property type="match status" value="1"/>
</dbReference>
<dbReference type="SUPFAM" id="SSF50729">
    <property type="entry name" value="PH domain-like"/>
    <property type="match status" value="1"/>
</dbReference>
<dbReference type="CDD" id="cd08204">
    <property type="entry name" value="ArfGap"/>
    <property type="match status" value="1"/>
</dbReference>
<keyword evidence="5 10" id="KW-0863">Zinc-finger</keyword>
<dbReference type="Pfam" id="PF12796">
    <property type="entry name" value="Ank_2"/>
    <property type="match status" value="1"/>
</dbReference>
<reference evidence="15 16" key="2">
    <citation type="submission" date="2025-04" db="UniProtKB">
        <authorList>
            <consortium name="RefSeq"/>
        </authorList>
    </citation>
    <scope>IDENTIFICATION</scope>
    <source>
        <tissue evidence="15 16">Leaf</tissue>
    </source>
</reference>